<dbReference type="Pfam" id="PF22879">
    <property type="entry name" value="AIPR_N"/>
    <property type="match status" value="1"/>
</dbReference>
<feature type="domain" description="Abortive infection phage resistance protein N-terminal" evidence="2">
    <location>
        <begin position="29"/>
        <end position="181"/>
    </location>
</feature>
<accession>A0A3P5XC44</accession>
<organism evidence="3 4">
    <name type="scientific">Arthrobacter ulcerisalmonis</name>
    <dbReference type="NCBI Taxonomy" id="2483813"/>
    <lineage>
        <taxon>Bacteria</taxon>
        <taxon>Bacillati</taxon>
        <taxon>Actinomycetota</taxon>
        <taxon>Actinomycetes</taxon>
        <taxon>Micrococcales</taxon>
        <taxon>Micrococcaceae</taxon>
        <taxon>Arthrobacter</taxon>
    </lineage>
</organism>
<name>A0A3P5XC44_9MICC</name>
<gene>
    <name evidence="3" type="ORF">PSET11_02095</name>
</gene>
<dbReference type="Pfam" id="PF10592">
    <property type="entry name" value="AIPR"/>
    <property type="match status" value="1"/>
</dbReference>
<evidence type="ECO:0000259" key="1">
    <source>
        <dbReference type="Pfam" id="PF10592"/>
    </source>
</evidence>
<dbReference type="InterPro" id="IPR018891">
    <property type="entry name" value="AIPR_C"/>
</dbReference>
<keyword evidence="4" id="KW-1185">Reference proteome</keyword>
<feature type="domain" description="Abortive phage infection protein C-terminal" evidence="1">
    <location>
        <begin position="239"/>
        <end position="560"/>
    </location>
</feature>
<dbReference type="RefSeq" id="WP_124092016.1">
    <property type="nucleotide sequence ID" value="NZ_CBCRYA010000033.1"/>
</dbReference>
<reference evidence="3 4" key="1">
    <citation type="submission" date="2018-11" db="EMBL/GenBank/DDBJ databases">
        <authorList>
            <person name="Criscuolo A."/>
        </authorList>
    </citation>
    <scope>NUCLEOTIDE SEQUENCE [LARGE SCALE GENOMIC DNA]</scope>
    <source>
        <strain evidence="3">AT11b</strain>
    </source>
</reference>
<dbReference type="InterPro" id="IPR055101">
    <property type="entry name" value="AIPR_N"/>
</dbReference>
<proteinExistence type="predicted"/>
<dbReference type="Proteomes" id="UP000280861">
    <property type="component" value="Unassembled WGS sequence"/>
</dbReference>
<dbReference type="EMBL" id="UXAU01000028">
    <property type="protein sequence ID" value="VDC28456.1"/>
    <property type="molecule type" value="Genomic_DNA"/>
</dbReference>
<dbReference type="AlphaFoldDB" id="A0A3P5XC44"/>
<evidence type="ECO:0000313" key="3">
    <source>
        <dbReference type="EMBL" id="VDC28456.1"/>
    </source>
</evidence>
<evidence type="ECO:0000313" key="4">
    <source>
        <dbReference type="Proteomes" id="UP000280861"/>
    </source>
</evidence>
<evidence type="ECO:0000259" key="2">
    <source>
        <dbReference type="Pfam" id="PF22879"/>
    </source>
</evidence>
<dbReference type="OrthoDB" id="9806213at2"/>
<protein>
    <submittedName>
        <fullName evidence="3">AIPR protein</fullName>
    </submittedName>
</protein>
<sequence length="692" mass="77729">MDLKEYYVDFQQDVATDASVSGDYTVDAFIRRCGEILGEADQFEEIQVLQFEGTGQRQRKLRIQGYDLSASDDTASLVVGIHHGTPEISAVTTTDAKNALKALQYFLDEATSGQFEVDREASSPAVQAAIDIRLRRTSISRFRLHLVTDGKLSDRLRDLPSEELNGVPVDFSFWDIERFHQLHESKQQREALEIDVTEWAPNGIPALEIAGTEDFATYLAAVPGPLLADLYSRHGNRLLESNVRSYLSNRGKVNKGIRDTVNASPHLFMAYNNGITATATKVEMSGDRSSILSVVDLQIVNGGQTTASLFYVGREQKAKAALANVVVPMKLVMVDEDRAQTLVPNISRFANSQNAVSAADFFSNSPFHQRLEDLSRRLRVPAVAGTRIQSKWYYERIRGQYSNEKTRRMPSEALRFEQENPKSQMFTKTDLAKYMSSWDQKPHIVSSGAQKNFLSFAVTISKKWDYSPDDFNDEFFRDGVAKNILFNSVRREVSKADWYKDETGYLANIVTYTIAKLANVVETRAGNSVLDFSKIWNQQAVSPNLLDYCVELARDVRSVLIADRRLVQNVTEWAKREDCWTQVRGIPAWLPDDAKTWLADPAAVIRRQSMAKSNQKIDSGIQAQTRVIETPRGQWLELEAFLSTVRVATLKETSILGVCTGRRLGIPTEAQSKVLLQLVERANTAGFDGFTL</sequence>